<dbReference type="InterPro" id="IPR009581">
    <property type="entry name" value="FAM20_C"/>
</dbReference>
<comment type="cofactor">
    <cofactor evidence="8">
        <name>Mn(2+)</name>
        <dbReference type="ChEBI" id="CHEBI:29035"/>
    </cofactor>
</comment>
<dbReference type="GO" id="GO:0016773">
    <property type="term" value="F:phosphotransferase activity, alcohol group as acceptor"/>
    <property type="evidence" value="ECO:0007669"/>
    <property type="project" value="TreeGrafter"/>
</dbReference>
<evidence type="ECO:0000256" key="2">
    <source>
        <dbReference type="ARBA" id="ARBA00006557"/>
    </source>
</evidence>
<accession>A0A8C5DSU9</accession>
<evidence type="ECO:0000256" key="5">
    <source>
        <dbReference type="ARBA" id="ARBA00023180"/>
    </source>
</evidence>
<dbReference type="Ensembl" id="ENSGWIT00000012693.1">
    <property type="protein sequence ID" value="ENSGWIP00000011394.1"/>
    <property type="gene ID" value="ENSGWIG00000006617.1"/>
</dbReference>
<evidence type="ECO:0000313" key="11">
    <source>
        <dbReference type="Proteomes" id="UP000694680"/>
    </source>
</evidence>
<keyword evidence="5" id="KW-0325">Glycoprotein</keyword>
<comment type="similarity">
    <text evidence="2">Belongs to the FAM20 family.</text>
</comment>
<reference evidence="10" key="2">
    <citation type="submission" date="2025-08" db="UniProtKB">
        <authorList>
            <consortium name="Ensembl"/>
        </authorList>
    </citation>
    <scope>IDENTIFICATION</scope>
</reference>
<reference evidence="10" key="1">
    <citation type="submission" date="2020-06" db="EMBL/GenBank/DDBJ databases">
        <authorList>
            <consortium name="Wellcome Sanger Institute Data Sharing"/>
        </authorList>
    </citation>
    <scope>NUCLEOTIDE SEQUENCE [LARGE SCALE GENOMIC DNA]</scope>
</reference>
<protein>
    <submittedName>
        <fullName evidence="10">Extracellular serine/threonine protein kinase FAM20C-like</fullName>
    </submittedName>
</protein>
<dbReference type="Pfam" id="PF06702">
    <property type="entry name" value="Fam20C"/>
    <property type="match status" value="1"/>
</dbReference>
<feature type="domain" description="FAM20 C-terminal" evidence="9">
    <location>
        <begin position="7"/>
        <end position="120"/>
    </location>
</feature>
<feature type="binding site" evidence="7">
    <location>
        <position position="30"/>
    </location>
    <ligand>
        <name>ATP</name>
        <dbReference type="ChEBI" id="CHEBI:30616"/>
    </ligand>
</feature>
<evidence type="ECO:0000313" key="10">
    <source>
        <dbReference type="Ensembl" id="ENSGWIP00000011394.1"/>
    </source>
</evidence>
<evidence type="ECO:0000259" key="9">
    <source>
        <dbReference type="Pfam" id="PF06702"/>
    </source>
</evidence>
<organism evidence="10 11">
    <name type="scientific">Gouania willdenowi</name>
    <name type="common">Blunt-snouted clingfish</name>
    <name type="synonym">Lepadogaster willdenowi</name>
    <dbReference type="NCBI Taxonomy" id="441366"/>
    <lineage>
        <taxon>Eukaryota</taxon>
        <taxon>Metazoa</taxon>
        <taxon>Chordata</taxon>
        <taxon>Craniata</taxon>
        <taxon>Vertebrata</taxon>
        <taxon>Euteleostomi</taxon>
        <taxon>Actinopterygii</taxon>
        <taxon>Neopterygii</taxon>
        <taxon>Teleostei</taxon>
        <taxon>Neoteleostei</taxon>
        <taxon>Acanthomorphata</taxon>
        <taxon>Ovalentaria</taxon>
        <taxon>Blenniimorphae</taxon>
        <taxon>Blenniiformes</taxon>
        <taxon>Gobiesocoidei</taxon>
        <taxon>Gobiesocidae</taxon>
        <taxon>Gobiesocinae</taxon>
        <taxon>Gouania</taxon>
    </lineage>
</organism>
<evidence type="ECO:0000256" key="7">
    <source>
        <dbReference type="PIRSR" id="PIRSR624869-2"/>
    </source>
</evidence>
<dbReference type="InterPro" id="IPR024869">
    <property type="entry name" value="FAM20"/>
</dbReference>
<feature type="binding site" evidence="8">
    <location>
        <position position="30"/>
    </location>
    <ligand>
        <name>Mn(2+)</name>
        <dbReference type="ChEBI" id="CHEBI:29035"/>
    </ligand>
</feature>
<dbReference type="GO" id="GO:0005794">
    <property type="term" value="C:Golgi apparatus"/>
    <property type="evidence" value="ECO:0007669"/>
    <property type="project" value="UniProtKB-SubCell"/>
</dbReference>
<dbReference type="Proteomes" id="UP000694680">
    <property type="component" value="Chromosome 8"/>
</dbReference>
<dbReference type="GO" id="GO:0046872">
    <property type="term" value="F:metal ion binding"/>
    <property type="evidence" value="ECO:0007669"/>
    <property type="project" value="UniProtKB-KW"/>
</dbReference>
<keyword evidence="8" id="KW-0479">Metal-binding</keyword>
<keyword evidence="11" id="KW-1185">Reference proteome</keyword>
<evidence type="ECO:0000256" key="4">
    <source>
        <dbReference type="ARBA" id="ARBA00023157"/>
    </source>
</evidence>
<evidence type="ECO:0000256" key="6">
    <source>
        <dbReference type="PIRSR" id="PIRSR624869-1"/>
    </source>
</evidence>
<gene>
    <name evidence="10" type="primary">fam20cl</name>
</gene>
<dbReference type="PANTHER" id="PTHR12450:SF25">
    <property type="entry name" value="FAM20 C-TERMINAL DOMAIN-CONTAINING PROTEIN"/>
    <property type="match status" value="1"/>
</dbReference>
<evidence type="ECO:0000256" key="3">
    <source>
        <dbReference type="ARBA" id="ARBA00023034"/>
    </source>
</evidence>
<proteinExistence type="inferred from homology"/>
<sequence length="135" mass="15452">SFDSPSCNMDRHHYETFEKFGNDTFLLHLDNGRGFGRHSQDEPSILAPLKQCCRIRHSTLLRLRLLSVPDFRLSDMMRDCLTQDPLTAVAPLLSEPHLAALDRRLATILKVVQTCQEKHKDVLYEDLGGYDADKL</sequence>
<reference evidence="10" key="3">
    <citation type="submission" date="2025-09" db="UniProtKB">
        <authorList>
            <consortium name="Ensembl"/>
        </authorList>
    </citation>
    <scope>IDENTIFICATION</scope>
</reference>
<dbReference type="GO" id="GO:0070166">
    <property type="term" value="P:enamel mineralization"/>
    <property type="evidence" value="ECO:0007669"/>
    <property type="project" value="TreeGrafter"/>
</dbReference>
<name>A0A8C5DSU9_GOUWI</name>
<keyword evidence="8" id="KW-0464">Manganese</keyword>
<dbReference type="AlphaFoldDB" id="A0A8C5DSU9"/>
<keyword evidence="3" id="KW-0333">Golgi apparatus</keyword>
<dbReference type="GO" id="GO:0005524">
    <property type="term" value="F:ATP binding"/>
    <property type="evidence" value="ECO:0007669"/>
    <property type="project" value="UniProtKB-KW"/>
</dbReference>
<feature type="active site" evidence="6">
    <location>
        <position position="10"/>
    </location>
</feature>
<evidence type="ECO:0000256" key="1">
    <source>
        <dbReference type="ARBA" id="ARBA00004555"/>
    </source>
</evidence>
<feature type="binding site" evidence="7">
    <location>
        <position position="15"/>
    </location>
    <ligand>
        <name>ATP</name>
        <dbReference type="ChEBI" id="CHEBI:30616"/>
    </ligand>
</feature>
<keyword evidence="7" id="KW-0547">Nucleotide-binding</keyword>
<keyword evidence="4" id="KW-1015">Disulfide bond</keyword>
<evidence type="ECO:0000256" key="8">
    <source>
        <dbReference type="PIRSR" id="PIRSR624869-3"/>
    </source>
</evidence>
<dbReference type="PANTHER" id="PTHR12450">
    <property type="entry name" value="DENTIN MATRIX PROTEIN 4 PROTEIN FAM20"/>
    <property type="match status" value="1"/>
</dbReference>
<keyword evidence="7" id="KW-0067">ATP-binding</keyword>
<comment type="subcellular location">
    <subcellularLocation>
        <location evidence="1">Golgi apparatus</location>
    </subcellularLocation>
</comment>